<evidence type="ECO:0000256" key="1">
    <source>
        <dbReference type="SAM" id="Phobius"/>
    </source>
</evidence>
<dbReference type="OrthoDB" id="2590973at2759"/>
<comment type="caution">
    <text evidence="2">The sequence shown here is derived from an EMBL/GenBank/DDBJ whole genome shotgun (WGS) entry which is preliminary data.</text>
</comment>
<proteinExistence type="predicted"/>
<accession>A0A9P6NS62</accession>
<organism evidence="2 3">
    <name type="scientific">Cronartium quercuum f. sp. fusiforme G11</name>
    <dbReference type="NCBI Taxonomy" id="708437"/>
    <lineage>
        <taxon>Eukaryota</taxon>
        <taxon>Fungi</taxon>
        <taxon>Dikarya</taxon>
        <taxon>Basidiomycota</taxon>
        <taxon>Pucciniomycotina</taxon>
        <taxon>Pucciniomycetes</taxon>
        <taxon>Pucciniales</taxon>
        <taxon>Coleosporiaceae</taxon>
        <taxon>Cronartium</taxon>
    </lineage>
</organism>
<dbReference type="AlphaFoldDB" id="A0A9P6NS62"/>
<evidence type="ECO:0000313" key="3">
    <source>
        <dbReference type="Proteomes" id="UP000886653"/>
    </source>
</evidence>
<feature type="transmembrane region" description="Helical" evidence="1">
    <location>
        <begin position="75"/>
        <end position="97"/>
    </location>
</feature>
<evidence type="ECO:0000313" key="2">
    <source>
        <dbReference type="EMBL" id="KAG0149342.1"/>
    </source>
</evidence>
<keyword evidence="1" id="KW-0472">Membrane</keyword>
<reference evidence="2" key="1">
    <citation type="submission" date="2013-11" db="EMBL/GenBank/DDBJ databases">
        <title>Genome sequence of the fusiform rust pathogen reveals effectors for host alternation and coevolution with pine.</title>
        <authorList>
            <consortium name="DOE Joint Genome Institute"/>
            <person name="Smith K."/>
            <person name="Pendleton A."/>
            <person name="Kubisiak T."/>
            <person name="Anderson C."/>
            <person name="Salamov A."/>
            <person name="Aerts A."/>
            <person name="Riley R."/>
            <person name="Clum A."/>
            <person name="Lindquist E."/>
            <person name="Ence D."/>
            <person name="Campbell M."/>
            <person name="Kronenberg Z."/>
            <person name="Feau N."/>
            <person name="Dhillon B."/>
            <person name="Hamelin R."/>
            <person name="Burleigh J."/>
            <person name="Smith J."/>
            <person name="Yandell M."/>
            <person name="Nelson C."/>
            <person name="Grigoriev I."/>
            <person name="Davis J."/>
        </authorList>
    </citation>
    <scope>NUCLEOTIDE SEQUENCE</scope>
    <source>
        <strain evidence="2">G11</strain>
    </source>
</reference>
<feature type="transmembrane region" description="Helical" evidence="1">
    <location>
        <begin position="6"/>
        <end position="29"/>
    </location>
</feature>
<dbReference type="EMBL" id="MU167228">
    <property type="protein sequence ID" value="KAG0149342.1"/>
    <property type="molecule type" value="Genomic_DNA"/>
</dbReference>
<feature type="transmembrane region" description="Helical" evidence="1">
    <location>
        <begin position="50"/>
        <end position="69"/>
    </location>
</feature>
<feature type="non-terminal residue" evidence="2">
    <location>
        <position position="1"/>
    </location>
</feature>
<protein>
    <submittedName>
        <fullName evidence="2">Uncharacterized protein</fullName>
    </submittedName>
</protein>
<keyword evidence="1" id="KW-0812">Transmembrane</keyword>
<keyword evidence="3" id="KW-1185">Reference proteome</keyword>
<name>A0A9P6NS62_9BASI</name>
<keyword evidence="1" id="KW-1133">Transmembrane helix</keyword>
<gene>
    <name evidence="2" type="ORF">CROQUDRAFT_39911</name>
</gene>
<dbReference type="Proteomes" id="UP000886653">
    <property type="component" value="Unassembled WGS sequence"/>
</dbReference>
<sequence>KLCSLLHITLAFLAVALAVMEVGLAIKVFMDLQSHKHQVATKLPGGHLHANLILHTGIMMVLAAIVAFFPSVQCYLVHLLSLSAFIFLPALLVEMIIGASWHAQISSLIILSQDLLDQLVAASGTSLYYHTNPIVISQLVIGWLLWANLCVRYISHSFLVCLDLVPPLTANKDI</sequence>